<evidence type="ECO:0008006" key="5">
    <source>
        <dbReference type="Google" id="ProtNLM"/>
    </source>
</evidence>
<name>A0A1H6X5R8_9MICO</name>
<keyword evidence="2" id="KW-1133">Transmembrane helix</keyword>
<dbReference type="OrthoDB" id="5141462at2"/>
<dbReference type="STRING" id="1043493.SAMN05421637_1124"/>
<reference evidence="4" key="1">
    <citation type="submission" date="2016-10" db="EMBL/GenBank/DDBJ databases">
        <authorList>
            <person name="Varghese N."/>
        </authorList>
    </citation>
    <scope>NUCLEOTIDE SEQUENCE [LARGE SCALE GENOMIC DNA]</scope>
    <source>
        <strain evidence="4">DSM 24868</strain>
    </source>
</reference>
<accession>A0A1H6X5R8</accession>
<evidence type="ECO:0000313" key="4">
    <source>
        <dbReference type="Proteomes" id="UP000183315"/>
    </source>
</evidence>
<sequence length="263" mass="27709">MSDNDPFLSKPDEQGPTEPPRYHPASGMNPGQSHAPVPGMIPGAAAPPPSYPMGSQIPPSPVAAGLDKPSGLGTALIVVTGLSAVIGLAVAATAQETLDGIREFLETEDPTAITGSPLANLSFPLLLATYVLYGIWMNRMRRNRQALGTRPGLPGVEWWGWFIPLANAVLVPLGARKVAGRTSSLAMLLGWWLTYLAAGAVSGLGAFALVMSIDIETMTITDNAAFDSYAQSAWVAAILTVVSWAFLFGFVRSATERHLDPQG</sequence>
<feature type="compositionally biased region" description="Low complexity" evidence="1">
    <location>
        <begin position="35"/>
        <end position="44"/>
    </location>
</feature>
<keyword evidence="4" id="KW-1185">Reference proteome</keyword>
<evidence type="ECO:0000256" key="2">
    <source>
        <dbReference type="SAM" id="Phobius"/>
    </source>
</evidence>
<organism evidence="3 4">
    <name type="scientific">Demequina mangrovi</name>
    <dbReference type="NCBI Taxonomy" id="1043493"/>
    <lineage>
        <taxon>Bacteria</taxon>
        <taxon>Bacillati</taxon>
        <taxon>Actinomycetota</taxon>
        <taxon>Actinomycetes</taxon>
        <taxon>Micrococcales</taxon>
        <taxon>Demequinaceae</taxon>
        <taxon>Demequina</taxon>
    </lineage>
</organism>
<protein>
    <recommendedName>
        <fullName evidence="5">DUF4328 domain-containing protein</fullName>
    </recommendedName>
</protein>
<gene>
    <name evidence="3" type="ORF">SAMN05421637_1124</name>
</gene>
<feature type="region of interest" description="Disordered" evidence="1">
    <location>
        <begin position="1"/>
        <end position="56"/>
    </location>
</feature>
<keyword evidence="2" id="KW-0472">Membrane</keyword>
<dbReference type="Proteomes" id="UP000183315">
    <property type="component" value="Unassembled WGS sequence"/>
</dbReference>
<proteinExistence type="predicted"/>
<evidence type="ECO:0000256" key="1">
    <source>
        <dbReference type="SAM" id="MobiDB-lite"/>
    </source>
</evidence>
<evidence type="ECO:0000313" key="3">
    <source>
        <dbReference type="EMBL" id="SEJ19915.1"/>
    </source>
</evidence>
<feature type="transmembrane region" description="Helical" evidence="2">
    <location>
        <begin position="115"/>
        <end position="136"/>
    </location>
</feature>
<dbReference type="AlphaFoldDB" id="A0A1H6X5R8"/>
<feature type="transmembrane region" description="Helical" evidence="2">
    <location>
        <begin position="72"/>
        <end position="94"/>
    </location>
</feature>
<dbReference type="RefSeq" id="WP_042216196.1">
    <property type="nucleotide sequence ID" value="NZ_BBLU01000016.1"/>
</dbReference>
<keyword evidence="2" id="KW-0812">Transmembrane</keyword>
<feature type="transmembrane region" description="Helical" evidence="2">
    <location>
        <begin position="187"/>
        <end position="213"/>
    </location>
</feature>
<feature type="transmembrane region" description="Helical" evidence="2">
    <location>
        <begin position="233"/>
        <end position="251"/>
    </location>
</feature>
<dbReference type="EMBL" id="FNZI01000002">
    <property type="protein sequence ID" value="SEJ19915.1"/>
    <property type="molecule type" value="Genomic_DNA"/>
</dbReference>